<name>A0AAI9TQZ7_PENTH</name>
<dbReference type="AlphaFoldDB" id="A0AAI9TQZ7"/>
<comment type="caution">
    <text evidence="1">The sequence shown here is derived from an EMBL/GenBank/DDBJ whole genome shotgun (WGS) entry which is preliminary data.</text>
</comment>
<dbReference type="Proteomes" id="UP001227192">
    <property type="component" value="Unassembled WGS sequence"/>
</dbReference>
<organism evidence="1 2">
    <name type="scientific">Penicillium thymicola</name>
    <dbReference type="NCBI Taxonomy" id="293382"/>
    <lineage>
        <taxon>Eukaryota</taxon>
        <taxon>Fungi</taxon>
        <taxon>Dikarya</taxon>
        <taxon>Ascomycota</taxon>
        <taxon>Pezizomycotina</taxon>
        <taxon>Eurotiomycetes</taxon>
        <taxon>Eurotiomycetidae</taxon>
        <taxon>Eurotiales</taxon>
        <taxon>Aspergillaceae</taxon>
        <taxon>Penicillium</taxon>
    </lineage>
</organism>
<reference evidence="1" key="2">
    <citation type="journal article" date="2016" name="Fungal Biol.">
        <title>Ochratoxin A production by Penicillium thymicola.</title>
        <authorList>
            <person name="Nguyen H.D.T."/>
            <person name="McMullin D.R."/>
            <person name="Ponomareva E."/>
            <person name="Riley R."/>
            <person name="Pomraning K.R."/>
            <person name="Baker S.E."/>
            <person name="Seifert K.A."/>
        </authorList>
    </citation>
    <scope>NUCLEOTIDE SEQUENCE</scope>
    <source>
        <strain evidence="1">DAOM 180753</strain>
    </source>
</reference>
<protein>
    <submittedName>
        <fullName evidence="1">Uncharacterized protein</fullName>
    </submittedName>
</protein>
<dbReference type="EMBL" id="LACB01000031">
    <property type="protein sequence ID" value="KAJ9491497.1"/>
    <property type="molecule type" value="Genomic_DNA"/>
</dbReference>
<gene>
    <name evidence="1" type="ORF">VN97_g1783</name>
</gene>
<keyword evidence="2" id="KW-1185">Reference proteome</keyword>
<accession>A0AAI9TQZ7</accession>
<proteinExistence type="predicted"/>
<evidence type="ECO:0000313" key="1">
    <source>
        <dbReference type="EMBL" id="KAJ9491497.1"/>
    </source>
</evidence>
<reference evidence="1" key="1">
    <citation type="submission" date="2015-06" db="EMBL/GenBank/DDBJ databases">
        <authorList>
            <person name="Nguyen H."/>
        </authorList>
    </citation>
    <scope>NUCLEOTIDE SEQUENCE</scope>
    <source>
        <strain evidence="1">DAOM 180753</strain>
    </source>
</reference>
<evidence type="ECO:0000313" key="2">
    <source>
        <dbReference type="Proteomes" id="UP001227192"/>
    </source>
</evidence>
<sequence length="161" mass="18224">MLSVHQLALFGGSWRNEEQKKLPMEVAKYLSFSNVPPAIAEKLSLRGTRQMFNYDTRSMIIKLVTGPHDAASRGMQSTYEPYKDSPTPKLAAKRSANFLQIQYNSSQIQFRFTSDSLQIHIQTSLSIGRLQLITTTLVDLNYYWQYEPITELCAGGILSSP</sequence>